<gene>
    <name evidence="2" type="ORF">METZ01_LOCUS514991</name>
</gene>
<accession>A0A383EZ21</accession>
<feature type="compositionally biased region" description="Low complexity" evidence="1">
    <location>
        <begin position="1"/>
        <end position="42"/>
    </location>
</feature>
<dbReference type="EMBL" id="UINC01230137">
    <property type="protein sequence ID" value="SVE62137.1"/>
    <property type="molecule type" value="Genomic_DNA"/>
</dbReference>
<feature type="region of interest" description="Disordered" evidence="1">
    <location>
        <begin position="1"/>
        <end position="64"/>
    </location>
</feature>
<feature type="non-terminal residue" evidence="2">
    <location>
        <position position="1"/>
    </location>
</feature>
<dbReference type="AlphaFoldDB" id="A0A383EZ21"/>
<organism evidence="2">
    <name type="scientific">marine metagenome</name>
    <dbReference type="NCBI Taxonomy" id="408172"/>
    <lineage>
        <taxon>unclassified sequences</taxon>
        <taxon>metagenomes</taxon>
        <taxon>ecological metagenomes</taxon>
    </lineage>
</organism>
<protein>
    <submittedName>
        <fullName evidence="2">Uncharacterized protein</fullName>
    </submittedName>
</protein>
<evidence type="ECO:0000313" key="2">
    <source>
        <dbReference type="EMBL" id="SVE62137.1"/>
    </source>
</evidence>
<feature type="compositionally biased region" description="Polar residues" evidence="1">
    <location>
        <begin position="53"/>
        <end position="63"/>
    </location>
</feature>
<evidence type="ECO:0000256" key="1">
    <source>
        <dbReference type="SAM" id="MobiDB-lite"/>
    </source>
</evidence>
<sequence>STGTSRRSSTTCRTSSARPSAYAPPSGRTCTGTRRATSSTTAPSILPRPRTCSPPTGQATTMWSPWWKGSAAGCWPGWSRPAMSSRGRPIPGSLRFHRAGGTPT</sequence>
<feature type="non-terminal residue" evidence="2">
    <location>
        <position position="104"/>
    </location>
</feature>
<feature type="region of interest" description="Disordered" evidence="1">
    <location>
        <begin position="83"/>
        <end position="104"/>
    </location>
</feature>
<name>A0A383EZ21_9ZZZZ</name>
<reference evidence="2" key="1">
    <citation type="submission" date="2018-05" db="EMBL/GenBank/DDBJ databases">
        <authorList>
            <person name="Lanie J.A."/>
            <person name="Ng W.-L."/>
            <person name="Kazmierczak K.M."/>
            <person name="Andrzejewski T.M."/>
            <person name="Davidsen T.M."/>
            <person name="Wayne K.J."/>
            <person name="Tettelin H."/>
            <person name="Glass J.I."/>
            <person name="Rusch D."/>
            <person name="Podicherti R."/>
            <person name="Tsui H.-C.T."/>
            <person name="Winkler M.E."/>
        </authorList>
    </citation>
    <scope>NUCLEOTIDE SEQUENCE</scope>
</reference>
<proteinExistence type="predicted"/>